<gene>
    <name evidence="6" type="ORF">MNBD_ALPHA08-1076</name>
</gene>
<organism evidence="6">
    <name type="scientific">hydrothermal vent metagenome</name>
    <dbReference type="NCBI Taxonomy" id="652676"/>
    <lineage>
        <taxon>unclassified sequences</taxon>
        <taxon>metagenomes</taxon>
        <taxon>ecological metagenomes</taxon>
    </lineage>
</organism>
<proteinExistence type="predicted"/>
<dbReference type="EMBL" id="UOEC01000159">
    <property type="protein sequence ID" value="VAV99145.1"/>
    <property type="molecule type" value="Genomic_DNA"/>
</dbReference>
<dbReference type="Gene3D" id="1.50.10.100">
    <property type="entry name" value="Chondroitin AC/alginate lyase"/>
    <property type="match status" value="1"/>
</dbReference>
<keyword evidence="3" id="KW-0574">Periplasm</keyword>
<dbReference type="GO" id="GO:0042597">
    <property type="term" value="C:periplasmic space"/>
    <property type="evidence" value="ECO:0007669"/>
    <property type="project" value="UniProtKB-SubCell"/>
</dbReference>
<evidence type="ECO:0000256" key="4">
    <source>
        <dbReference type="ARBA" id="ARBA00023239"/>
    </source>
</evidence>
<feature type="domain" description="Heparinase II/III-like C-terminal" evidence="5">
    <location>
        <begin position="324"/>
        <end position="568"/>
    </location>
</feature>
<reference evidence="6" key="1">
    <citation type="submission" date="2018-06" db="EMBL/GenBank/DDBJ databases">
        <authorList>
            <person name="Zhirakovskaya E."/>
        </authorList>
    </citation>
    <scope>NUCLEOTIDE SEQUENCE</scope>
</reference>
<dbReference type="PANTHER" id="PTHR39210">
    <property type="entry name" value="HEPARIN-SULFATE LYASE"/>
    <property type="match status" value="1"/>
</dbReference>
<keyword evidence="4" id="KW-0456">Lyase</keyword>
<evidence type="ECO:0000256" key="1">
    <source>
        <dbReference type="ARBA" id="ARBA00004418"/>
    </source>
</evidence>
<evidence type="ECO:0000256" key="2">
    <source>
        <dbReference type="ARBA" id="ARBA00022729"/>
    </source>
</evidence>
<dbReference type="Pfam" id="PF07940">
    <property type="entry name" value="Hepar_II_III_C"/>
    <property type="match status" value="1"/>
</dbReference>
<name>A0A3B0SWJ1_9ZZZZ</name>
<dbReference type="AlphaFoldDB" id="A0A3B0SWJ1"/>
<comment type="subcellular location">
    <subcellularLocation>
        <location evidence="1">Periplasm</location>
    </subcellularLocation>
</comment>
<sequence>MSNAASINSFETPSAAASLLNHSGRALMANQLRAMSSFRYNLLFGHRAKGLGLPLPNLQNGTSAKAAALYRGEFNFCGKTYARNETNIFTEKAMSPDWLARLHGFSWLADMQAAGRELARAQSRTLITEWIASQKLTGSPFKTDIATNSDVLARRVISWLQHAPFVLHRAPKSFSDQFFASISQQTRSLYKRTCTEKNSLKRLQAAIAVSCASVGLSGLEGLRQRCFERLTGELNNQILADGGHISRNPQVLRDLLADLIPVRQALEAARLEVPADLNAALERMLPALRFFTYGDGGLAVFNGVNDTRAGLVRRILATDSVCGTPLSHARHSGYIRLQQGNSTIMVDVGKPTMPTINDQATASALAFEFSDGGTRLITNCGAIQHGDEAWSAAARSTQAHSTLCIDDQPVGGILDGVLTRLACGGPVVLSAPNISAELETGRQGAKFIGSQDGYKKTHGITHHRQLFLDANGLDFRGHDSFDIDPERAGQALPFAIRFHLHPSVRATVSQDGASAMLLLANKTGWRFSARGAQLKLEDSIYLPEDGRVRKTSQLVLRGAAGRPGKILWAFKRIEKRKGAKVETAAPQLL</sequence>
<dbReference type="Gene3D" id="2.70.98.70">
    <property type="match status" value="1"/>
</dbReference>
<protein>
    <submittedName>
        <fullName evidence="6">Heparinase II/III-like</fullName>
    </submittedName>
</protein>
<dbReference type="PANTHER" id="PTHR39210:SF1">
    <property type="entry name" value="HEPARIN-SULFATE LYASE"/>
    <property type="match status" value="1"/>
</dbReference>
<dbReference type="InterPro" id="IPR008929">
    <property type="entry name" value="Chondroitin_lyas"/>
</dbReference>
<dbReference type="InterPro" id="IPR012480">
    <property type="entry name" value="Hepar_II_III_C"/>
</dbReference>
<evidence type="ECO:0000259" key="5">
    <source>
        <dbReference type="Pfam" id="PF07940"/>
    </source>
</evidence>
<evidence type="ECO:0000313" key="6">
    <source>
        <dbReference type="EMBL" id="VAV99145.1"/>
    </source>
</evidence>
<keyword evidence="2" id="KW-0732">Signal</keyword>
<dbReference type="GO" id="GO:0016829">
    <property type="term" value="F:lyase activity"/>
    <property type="evidence" value="ECO:0007669"/>
    <property type="project" value="UniProtKB-KW"/>
</dbReference>
<accession>A0A3B0SWJ1</accession>
<evidence type="ECO:0000256" key="3">
    <source>
        <dbReference type="ARBA" id="ARBA00022764"/>
    </source>
</evidence>